<name>A0A518H216_9BACT</name>
<dbReference type="GO" id="GO:0046872">
    <property type="term" value="F:metal ion binding"/>
    <property type="evidence" value="ECO:0007669"/>
    <property type="project" value="UniProtKB-KW"/>
</dbReference>
<evidence type="ECO:0000313" key="3">
    <source>
        <dbReference type="EMBL" id="QDV34864.1"/>
    </source>
</evidence>
<protein>
    <recommendedName>
        <fullName evidence="2">Fe2OG dioxygenase domain-containing protein</fullName>
    </recommendedName>
</protein>
<dbReference type="OrthoDB" id="9783171at2"/>
<evidence type="ECO:0000256" key="1">
    <source>
        <dbReference type="RuleBase" id="RU003682"/>
    </source>
</evidence>
<keyword evidence="1" id="KW-0408">Iron</keyword>
<reference evidence="3 4" key="1">
    <citation type="submission" date="2019-02" db="EMBL/GenBank/DDBJ databases">
        <title>Deep-cultivation of Planctomycetes and their phenomic and genomic characterization uncovers novel biology.</title>
        <authorList>
            <person name="Wiegand S."/>
            <person name="Jogler M."/>
            <person name="Boedeker C."/>
            <person name="Pinto D."/>
            <person name="Vollmers J."/>
            <person name="Rivas-Marin E."/>
            <person name="Kohn T."/>
            <person name="Peeters S.H."/>
            <person name="Heuer A."/>
            <person name="Rast P."/>
            <person name="Oberbeckmann S."/>
            <person name="Bunk B."/>
            <person name="Jeske O."/>
            <person name="Meyerdierks A."/>
            <person name="Storesund J.E."/>
            <person name="Kallscheuer N."/>
            <person name="Luecker S."/>
            <person name="Lage O.M."/>
            <person name="Pohl T."/>
            <person name="Merkel B.J."/>
            <person name="Hornburger P."/>
            <person name="Mueller R.-W."/>
            <person name="Bruemmer F."/>
            <person name="Labrenz M."/>
            <person name="Spormann A.M."/>
            <person name="Op den Camp H."/>
            <person name="Overmann J."/>
            <person name="Amann R."/>
            <person name="Jetten M.S.M."/>
            <person name="Mascher T."/>
            <person name="Medema M.H."/>
            <person name="Devos D.P."/>
            <person name="Kaster A.-K."/>
            <person name="Ovreas L."/>
            <person name="Rohde M."/>
            <person name="Galperin M.Y."/>
            <person name="Jogler C."/>
        </authorList>
    </citation>
    <scope>NUCLEOTIDE SEQUENCE [LARGE SCALE GENOMIC DNA]</scope>
    <source>
        <strain evidence="3 4">ElP</strain>
    </source>
</reference>
<keyword evidence="1" id="KW-0479">Metal-binding</keyword>
<organism evidence="3 4">
    <name type="scientific">Tautonia plasticadhaerens</name>
    <dbReference type="NCBI Taxonomy" id="2527974"/>
    <lineage>
        <taxon>Bacteria</taxon>
        <taxon>Pseudomonadati</taxon>
        <taxon>Planctomycetota</taxon>
        <taxon>Planctomycetia</taxon>
        <taxon>Isosphaerales</taxon>
        <taxon>Isosphaeraceae</taxon>
        <taxon>Tautonia</taxon>
    </lineage>
</organism>
<gene>
    <name evidence="3" type="ORF">ElP_27610</name>
</gene>
<comment type="similarity">
    <text evidence="1">Belongs to the iron/ascorbate-dependent oxidoreductase family.</text>
</comment>
<dbReference type="AlphaFoldDB" id="A0A518H216"/>
<dbReference type="Pfam" id="PF13640">
    <property type="entry name" value="2OG-FeII_Oxy_3"/>
    <property type="match status" value="1"/>
</dbReference>
<dbReference type="GO" id="GO:0016491">
    <property type="term" value="F:oxidoreductase activity"/>
    <property type="evidence" value="ECO:0007669"/>
    <property type="project" value="UniProtKB-KW"/>
</dbReference>
<proteinExistence type="inferred from homology"/>
<accession>A0A518H216</accession>
<sequence>MIIKPLDRDALRARVREATPFPNLCIDGLLDEEFAHRAADAFPSFEQALTMGRQFAALNERGKVQVTNSALFPEPIAELNRALASPEFRDDLSYIFEIPELLDDPHLIGGGMHQTGPQGHLDVHVDFNFEQDRKLHRRLNILVYFNRDWRPEWGGEVELWDEDVKVRHHAFLPVFNRCVIFATSEASYHGVTAVKCPPGNTRKSFAAYYYTQQAPEGWDGKAHSTVFKARPDEILKGKVLMPAEKMGHWVRSTLRGAKKLIKSK</sequence>
<feature type="domain" description="Fe2OG dioxygenase" evidence="2">
    <location>
        <begin position="104"/>
        <end position="212"/>
    </location>
</feature>
<dbReference type="PROSITE" id="PS51471">
    <property type="entry name" value="FE2OG_OXY"/>
    <property type="match status" value="1"/>
</dbReference>
<evidence type="ECO:0000259" key="2">
    <source>
        <dbReference type="PROSITE" id="PS51471"/>
    </source>
</evidence>
<dbReference type="EMBL" id="CP036426">
    <property type="protein sequence ID" value="QDV34864.1"/>
    <property type="molecule type" value="Genomic_DNA"/>
</dbReference>
<dbReference type="Proteomes" id="UP000317835">
    <property type="component" value="Chromosome"/>
</dbReference>
<dbReference type="InterPro" id="IPR005123">
    <property type="entry name" value="Oxoglu/Fe-dep_dioxygenase_dom"/>
</dbReference>
<evidence type="ECO:0000313" key="4">
    <source>
        <dbReference type="Proteomes" id="UP000317835"/>
    </source>
</evidence>
<dbReference type="RefSeq" id="WP_145270057.1">
    <property type="nucleotide sequence ID" value="NZ_CP036426.1"/>
</dbReference>
<keyword evidence="4" id="KW-1185">Reference proteome</keyword>
<keyword evidence="1" id="KW-0560">Oxidoreductase</keyword>
<dbReference type="KEGG" id="tpla:ElP_27610"/>
<dbReference type="Gene3D" id="2.60.120.620">
    <property type="entry name" value="q2cbj1_9rhob like domain"/>
    <property type="match status" value="1"/>
</dbReference>
<dbReference type="InterPro" id="IPR044862">
    <property type="entry name" value="Pro_4_hyd_alph_FE2OG_OXY"/>
</dbReference>